<dbReference type="Proteomes" id="UP000250043">
    <property type="component" value="Unassembled WGS sequence"/>
</dbReference>
<name>A0A8E2AWI2_9APHY</name>
<dbReference type="AlphaFoldDB" id="A0A8E2AWI2"/>
<dbReference type="EMBL" id="KV722428">
    <property type="protein sequence ID" value="OCH89357.1"/>
    <property type="molecule type" value="Genomic_DNA"/>
</dbReference>
<gene>
    <name evidence="3" type="ORF">OBBRIDRAFT_732760</name>
</gene>
<protein>
    <recommendedName>
        <fullName evidence="2">DUF6533 domain-containing protein</fullName>
    </recommendedName>
</protein>
<evidence type="ECO:0000313" key="3">
    <source>
        <dbReference type="EMBL" id="OCH89357.1"/>
    </source>
</evidence>
<evidence type="ECO:0000259" key="2">
    <source>
        <dbReference type="Pfam" id="PF20151"/>
    </source>
</evidence>
<keyword evidence="1" id="KW-0472">Membrane</keyword>
<evidence type="ECO:0000313" key="4">
    <source>
        <dbReference type="Proteomes" id="UP000250043"/>
    </source>
</evidence>
<feature type="transmembrane region" description="Helical" evidence="1">
    <location>
        <begin position="128"/>
        <end position="152"/>
    </location>
</feature>
<keyword evidence="4" id="KW-1185">Reference proteome</keyword>
<evidence type="ECO:0000256" key="1">
    <source>
        <dbReference type="SAM" id="Phobius"/>
    </source>
</evidence>
<keyword evidence="1" id="KW-0812">Transmembrane</keyword>
<dbReference type="Pfam" id="PF20151">
    <property type="entry name" value="DUF6533"/>
    <property type="match status" value="1"/>
</dbReference>
<dbReference type="OrthoDB" id="2753849at2759"/>
<dbReference type="InterPro" id="IPR045340">
    <property type="entry name" value="DUF6533"/>
</dbReference>
<accession>A0A8E2AWI2</accession>
<sequence>MTQRISALVTYDHLNTLAREIELIWSRDFSSVTLVYYLNRSMLLLWAALTAANQFSPYATLSVSNISIYPAFSSVRIYAISRRDWPYVVIVCLLNMVPVATNAVRILLLTPLSGVSILQHLLQLLGKVHCVSVSMATCSCVIAADLVIQAVMWQKTYVLRRQGTQARIKSLLTMCFLRDGASCCCLPSPPSE</sequence>
<keyword evidence="1" id="KW-1133">Transmembrane helix</keyword>
<feature type="transmembrane region" description="Helical" evidence="1">
    <location>
        <begin position="87"/>
        <end position="108"/>
    </location>
</feature>
<feature type="domain" description="DUF6533" evidence="2">
    <location>
        <begin position="7"/>
        <end position="44"/>
    </location>
</feature>
<proteinExistence type="predicted"/>
<organism evidence="3 4">
    <name type="scientific">Obba rivulosa</name>
    <dbReference type="NCBI Taxonomy" id="1052685"/>
    <lineage>
        <taxon>Eukaryota</taxon>
        <taxon>Fungi</taxon>
        <taxon>Dikarya</taxon>
        <taxon>Basidiomycota</taxon>
        <taxon>Agaricomycotina</taxon>
        <taxon>Agaricomycetes</taxon>
        <taxon>Polyporales</taxon>
        <taxon>Gelatoporiaceae</taxon>
        <taxon>Obba</taxon>
    </lineage>
</organism>
<reference evidence="3 4" key="1">
    <citation type="submission" date="2016-07" db="EMBL/GenBank/DDBJ databases">
        <title>Draft genome of the white-rot fungus Obba rivulosa 3A-2.</title>
        <authorList>
            <consortium name="DOE Joint Genome Institute"/>
            <person name="Miettinen O."/>
            <person name="Riley R."/>
            <person name="Acob R."/>
            <person name="Barry K."/>
            <person name="Cullen D."/>
            <person name="De Vries R."/>
            <person name="Hainaut M."/>
            <person name="Hatakka A."/>
            <person name="Henrissat B."/>
            <person name="Hilden K."/>
            <person name="Kuo R."/>
            <person name="Labutti K."/>
            <person name="Lipzen A."/>
            <person name="Makela M.R."/>
            <person name="Sandor L."/>
            <person name="Spatafora J.W."/>
            <person name="Grigoriev I.V."/>
            <person name="Hibbett D.S."/>
        </authorList>
    </citation>
    <scope>NUCLEOTIDE SEQUENCE [LARGE SCALE GENOMIC DNA]</scope>
    <source>
        <strain evidence="3 4">3A-2</strain>
    </source>
</reference>